<evidence type="ECO:0000313" key="2">
    <source>
        <dbReference type="Proteomes" id="UP001162164"/>
    </source>
</evidence>
<gene>
    <name evidence="1" type="ORF">NQ317_010991</name>
</gene>
<name>A0ABQ9K1N8_9CUCU</name>
<reference evidence="1" key="1">
    <citation type="journal article" date="2023" name="Insect Mol. Biol.">
        <title>Genome sequencing provides insights into the evolution of gene families encoding plant cell wall-degrading enzymes in longhorned beetles.</title>
        <authorList>
            <person name="Shin N.R."/>
            <person name="Okamura Y."/>
            <person name="Kirsch R."/>
            <person name="Pauchet Y."/>
        </authorList>
    </citation>
    <scope>NUCLEOTIDE SEQUENCE</scope>
    <source>
        <strain evidence="1">MMC_N1</strain>
    </source>
</reference>
<sequence length="176" mass="20181">MTVFEWMLINVEVEVELGLKKWSTCYIEILYGSTPSNQIYPHSWFLTRFKQVYQTERGGINLLNSGGRQFGAGPVGQGSPPSDIDTYKVCILECRSQAMKIYRIQDSQNAYTTFYNANNGSAAEMSLWAVQGFLGRKQGKKIYYTNETWVNKRQTVKKSKKTGDYHEEINAVVYEN</sequence>
<keyword evidence="2" id="KW-1185">Reference proteome</keyword>
<accession>A0ABQ9K1N8</accession>
<comment type="caution">
    <text evidence="1">The sequence shown here is derived from an EMBL/GenBank/DDBJ whole genome shotgun (WGS) entry which is preliminary data.</text>
</comment>
<dbReference type="Proteomes" id="UP001162164">
    <property type="component" value="Unassembled WGS sequence"/>
</dbReference>
<protein>
    <submittedName>
        <fullName evidence="1">Uncharacterized protein</fullName>
    </submittedName>
</protein>
<evidence type="ECO:0000313" key="1">
    <source>
        <dbReference type="EMBL" id="KAJ8984520.1"/>
    </source>
</evidence>
<dbReference type="EMBL" id="JAPWTJ010000033">
    <property type="protein sequence ID" value="KAJ8984520.1"/>
    <property type="molecule type" value="Genomic_DNA"/>
</dbReference>
<organism evidence="1 2">
    <name type="scientific">Molorchus minor</name>
    <dbReference type="NCBI Taxonomy" id="1323400"/>
    <lineage>
        <taxon>Eukaryota</taxon>
        <taxon>Metazoa</taxon>
        <taxon>Ecdysozoa</taxon>
        <taxon>Arthropoda</taxon>
        <taxon>Hexapoda</taxon>
        <taxon>Insecta</taxon>
        <taxon>Pterygota</taxon>
        <taxon>Neoptera</taxon>
        <taxon>Endopterygota</taxon>
        <taxon>Coleoptera</taxon>
        <taxon>Polyphaga</taxon>
        <taxon>Cucujiformia</taxon>
        <taxon>Chrysomeloidea</taxon>
        <taxon>Cerambycidae</taxon>
        <taxon>Lamiinae</taxon>
        <taxon>Monochamini</taxon>
        <taxon>Molorchus</taxon>
    </lineage>
</organism>
<proteinExistence type="predicted"/>